<dbReference type="NCBIfam" id="TIGR00229">
    <property type="entry name" value="sensory_box"/>
    <property type="match status" value="1"/>
</dbReference>
<feature type="domain" description="Methyl-accepting transducer" evidence="5">
    <location>
        <begin position="475"/>
        <end position="711"/>
    </location>
</feature>
<dbReference type="SUPFAM" id="SSF55785">
    <property type="entry name" value="PYP-like sensor domain (PAS domain)"/>
    <property type="match status" value="1"/>
</dbReference>
<dbReference type="PANTHER" id="PTHR32089">
    <property type="entry name" value="METHYL-ACCEPTING CHEMOTAXIS PROTEIN MCPB"/>
    <property type="match status" value="1"/>
</dbReference>
<dbReference type="Pfam" id="PF13426">
    <property type="entry name" value="PAS_9"/>
    <property type="match status" value="1"/>
</dbReference>
<dbReference type="EMBL" id="AP017378">
    <property type="protein sequence ID" value="BBD09174.1"/>
    <property type="molecule type" value="Genomic_DNA"/>
</dbReference>
<dbReference type="Pfam" id="PF00672">
    <property type="entry name" value="HAMP"/>
    <property type="match status" value="1"/>
</dbReference>
<evidence type="ECO:0000259" key="6">
    <source>
        <dbReference type="PROSITE" id="PS50113"/>
    </source>
</evidence>
<dbReference type="SMART" id="SM00283">
    <property type="entry name" value="MA"/>
    <property type="match status" value="1"/>
</dbReference>
<name>A0A2Z6B121_9BACT</name>
<accession>A0A2Z6B121</accession>
<dbReference type="InterPro" id="IPR032255">
    <property type="entry name" value="HBM"/>
</dbReference>
<dbReference type="Gene3D" id="1.10.287.950">
    <property type="entry name" value="Methyl-accepting chemotaxis protein"/>
    <property type="match status" value="1"/>
</dbReference>
<organism evidence="8 9">
    <name type="scientific">Desulfovibrio ferrophilus</name>
    <dbReference type="NCBI Taxonomy" id="241368"/>
    <lineage>
        <taxon>Bacteria</taxon>
        <taxon>Pseudomonadati</taxon>
        <taxon>Thermodesulfobacteriota</taxon>
        <taxon>Desulfovibrionia</taxon>
        <taxon>Desulfovibrionales</taxon>
        <taxon>Desulfovibrionaceae</taxon>
        <taxon>Desulfovibrio</taxon>
    </lineage>
</organism>
<dbReference type="GO" id="GO:0007165">
    <property type="term" value="P:signal transduction"/>
    <property type="evidence" value="ECO:0007669"/>
    <property type="project" value="UniProtKB-KW"/>
</dbReference>
<evidence type="ECO:0000259" key="7">
    <source>
        <dbReference type="PROSITE" id="PS50885"/>
    </source>
</evidence>
<dbReference type="SMART" id="SM01358">
    <property type="entry name" value="HBM"/>
    <property type="match status" value="1"/>
</dbReference>
<dbReference type="Gene3D" id="3.30.450.20">
    <property type="entry name" value="PAS domain"/>
    <property type="match status" value="1"/>
</dbReference>
<dbReference type="SUPFAM" id="SSF58104">
    <property type="entry name" value="Methyl-accepting chemotaxis protein (MCP) signaling domain"/>
    <property type="match status" value="1"/>
</dbReference>
<gene>
    <name evidence="8" type="ORF">DFE_2448</name>
</gene>
<evidence type="ECO:0000259" key="5">
    <source>
        <dbReference type="PROSITE" id="PS50111"/>
    </source>
</evidence>
<dbReference type="InterPro" id="IPR004089">
    <property type="entry name" value="MCPsignal_dom"/>
</dbReference>
<dbReference type="Gene3D" id="6.10.340.10">
    <property type="match status" value="1"/>
</dbReference>
<dbReference type="GO" id="GO:0006935">
    <property type="term" value="P:chemotaxis"/>
    <property type="evidence" value="ECO:0007669"/>
    <property type="project" value="UniProtKB-ARBA"/>
</dbReference>
<dbReference type="FunFam" id="1.10.287.950:FF:000001">
    <property type="entry name" value="Methyl-accepting chemotaxis sensory transducer"/>
    <property type="match status" value="1"/>
</dbReference>
<feature type="domain" description="HAMP" evidence="7">
    <location>
        <begin position="286"/>
        <end position="338"/>
    </location>
</feature>
<evidence type="ECO:0000256" key="3">
    <source>
        <dbReference type="ARBA" id="ARBA00029447"/>
    </source>
</evidence>
<dbReference type="AlphaFoldDB" id="A0A2Z6B121"/>
<keyword evidence="9" id="KW-1185">Reference proteome</keyword>
<dbReference type="Pfam" id="PF00015">
    <property type="entry name" value="MCPsignal"/>
    <property type="match status" value="1"/>
</dbReference>
<dbReference type="GO" id="GO:0016020">
    <property type="term" value="C:membrane"/>
    <property type="evidence" value="ECO:0007669"/>
    <property type="project" value="UniProtKB-SubCell"/>
</dbReference>
<keyword evidence="2 4" id="KW-0807">Transducer</keyword>
<evidence type="ECO:0000256" key="4">
    <source>
        <dbReference type="PROSITE-ProRule" id="PRU00284"/>
    </source>
</evidence>
<evidence type="ECO:0000313" key="9">
    <source>
        <dbReference type="Proteomes" id="UP000269883"/>
    </source>
</evidence>
<dbReference type="CDD" id="cd11386">
    <property type="entry name" value="MCP_signal"/>
    <property type="match status" value="1"/>
</dbReference>
<evidence type="ECO:0000313" key="8">
    <source>
        <dbReference type="EMBL" id="BBD09174.1"/>
    </source>
</evidence>
<dbReference type="InterPro" id="IPR000014">
    <property type="entry name" value="PAS"/>
</dbReference>
<dbReference type="PROSITE" id="PS50113">
    <property type="entry name" value="PAC"/>
    <property type="match status" value="1"/>
</dbReference>
<dbReference type="PANTHER" id="PTHR32089:SF112">
    <property type="entry name" value="LYSOZYME-LIKE PROTEIN-RELATED"/>
    <property type="match status" value="1"/>
</dbReference>
<evidence type="ECO:0000256" key="2">
    <source>
        <dbReference type="ARBA" id="ARBA00023224"/>
    </source>
</evidence>
<dbReference type="SMART" id="SM00304">
    <property type="entry name" value="HAMP"/>
    <property type="match status" value="1"/>
</dbReference>
<comment type="subcellular location">
    <subcellularLocation>
        <location evidence="1">Membrane</location>
    </subcellularLocation>
</comment>
<evidence type="ECO:0000256" key="1">
    <source>
        <dbReference type="ARBA" id="ARBA00004370"/>
    </source>
</evidence>
<reference evidence="8 9" key="1">
    <citation type="journal article" date="2018" name="Sci. Adv.">
        <title>Multi-heme cytochromes provide a pathway for survival in energy-limited environments.</title>
        <authorList>
            <person name="Deng X."/>
            <person name="Dohmae N."/>
            <person name="Nealson K.H."/>
            <person name="Hashimoto K."/>
            <person name="Okamoto A."/>
        </authorList>
    </citation>
    <scope>NUCLEOTIDE SEQUENCE [LARGE SCALE GENOMIC DNA]</scope>
    <source>
        <strain evidence="8 9">IS5</strain>
    </source>
</reference>
<proteinExistence type="inferred from homology"/>
<dbReference type="PROSITE" id="PS50885">
    <property type="entry name" value="HAMP"/>
    <property type="match status" value="1"/>
</dbReference>
<dbReference type="InterPro" id="IPR003660">
    <property type="entry name" value="HAMP_dom"/>
</dbReference>
<dbReference type="CDD" id="cd00130">
    <property type="entry name" value="PAS"/>
    <property type="match status" value="1"/>
</dbReference>
<dbReference type="Proteomes" id="UP000269883">
    <property type="component" value="Chromosome"/>
</dbReference>
<feature type="domain" description="PAC" evidence="6">
    <location>
        <begin position="408"/>
        <end position="460"/>
    </location>
</feature>
<dbReference type="InterPro" id="IPR000700">
    <property type="entry name" value="PAS-assoc_C"/>
</dbReference>
<comment type="similarity">
    <text evidence="3">Belongs to the methyl-accepting chemotaxis (MCP) protein family.</text>
</comment>
<dbReference type="PROSITE" id="PS50111">
    <property type="entry name" value="CHEMOTAXIS_TRANSDUC_2"/>
    <property type="match status" value="1"/>
</dbReference>
<dbReference type="InterPro" id="IPR035965">
    <property type="entry name" value="PAS-like_dom_sf"/>
</dbReference>
<sequence>MSVKGKLILIAAIAVGAFAMVFGVGLVGGRYKLDAEHADEVALGAKVSLLEARRAEKDFYDRHADIYVEKVRQFVAELGEDVRTAEALEPDFAALVAEINAKAAQYEKNFLATAEVLQAMGYTREDGLRGRLRGAARQLEGHIEMTNLDEDGLLQNLLMLRRHEKNFIITHDDANMATFKADLMRLRRDIELFGAQGGSKEAGAMLVLVNEYAQAFEAYAKQDQLLRVSKSAVSDSAHELMPLVQELEHGLSTIAEDINSRIGLISSSVEIGMAILLLIAVTLTIRSITVPLARLQSYAQQVAGGDFSEVSADGFSGELESLHEDISIMVSELKVKLGFAQGVLKSIPIPSLTTDRDDKVTFVNPQMVEFTGRSGAPEGFLGWAHSRFIFDNNAETMSQQAMARGETLDQEYVFTNLAGVEIIANIVASPIHDLDGELIGSVLLCVDLTEARKQQQAIEQAHQVIAAAAADATAISDQIASASEELSCQVEQSSKGAGAQSAKAGETATAMEEMNASVLEVAHNASDAANVAERTRESAVTGSTVVGEVVDGIHGVYSDFHGVHQTMDNLCTQSDGISDIVQVIEDIADQTNLLALNAAIEAARAGDAGRGFAVVADEVRKLAEKTMTATKEVSGAVLSIQQAAKETVLGMGEAGKVIEGITTKSEEAGASLQSILGMVEETSSQVQSIASAAEEQSAASEQVTQATDEINQIAIETADAMEQSSQAVMDLARLAQDLKGIIGRMQV</sequence>
<dbReference type="KEGG" id="dfl:DFE_2448"/>
<protein>
    <submittedName>
        <fullName evidence="8">Methyl-accepting chemotaxis protein</fullName>
    </submittedName>
</protein>